<dbReference type="PROSITE" id="PS00470">
    <property type="entry name" value="IDH_IMDH"/>
    <property type="match status" value="1"/>
</dbReference>
<reference evidence="4 5" key="1">
    <citation type="journal article" date="2013" name="ISME J.">
        <title>By their genes ye shall know them: genomic signatures of predatory bacteria.</title>
        <authorList>
            <person name="Pasternak Z."/>
            <person name="Pietrokovski S."/>
            <person name="Rotem O."/>
            <person name="Gophna U."/>
            <person name="Lurie-Weinberger M.N."/>
            <person name="Jurkevitch E."/>
        </authorList>
    </citation>
    <scope>NUCLEOTIDE SEQUENCE [LARGE SCALE GENOMIC DNA]</scope>
    <source>
        <strain evidence="4 5">JSS</strain>
    </source>
</reference>
<dbReference type="eggNOG" id="COG0473">
    <property type="taxonomic scope" value="Bacteria"/>
</dbReference>
<dbReference type="EMBL" id="CP003537">
    <property type="protein sequence ID" value="AGH95869.1"/>
    <property type="molecule type" value="Genomic_DNA"/>
</dbReference>
<accession>M4VRQ5</accession>
<dbReference type="GO" id="GO:0004449">
    <property type="term" value="F:isocitrate dehydrogenase (NAD+) activity"/>
    <property type="evidence" value="ECO:0007669"/>
    <property type="project" value="TreeGrafter"/>
</dbReference>
<dbReference type="InterPro" id="IPR019818">
    <property type="entry name" value="IsoCit/isopropylmalate_DH_CS"/>
</dbReference>
<evidence type="ECO:0000313" key="4">
    <source>
        <dbReference type="EMBL" id="AGH95869.1"/>
    </source>
</evidence>
<dbReference type="Proteomes" id="UP000012040">
    <property type="component" value="Chromosome"/>
</dbReference>
<dbReference type="Pfam" id="PF00180">
    <property type="entry name" value="Iso_dh"/>
    <property type="match status" value="1"/>
</dbReference>
<gene>
    <name evidence="4" type="ORF">A11Q_1653</name>
</gene>
<keyword evidence="5" id="KW-1185">Reference proteome</keyword>
<dbReference type="GO" id="GO:0006099">
    <property type="term" value="P:tricarboxylic acid cycle"/>
    <property type="evidence" value="ECO:0007669"/>
    <property type="project" value="TreeGrafter"/>
</dbReference>
<proteinExistence type="inferred from homology"/>
<protein>
    <submittedName>
        <fullName evidence="4">3-isopropylmalate dehydrogenase</fullName>
    </submittedName>
</protein>
<keyword evidence="2" id="KW-0560">Oxidoreductase</keyword>
<sequence>MPQNDVMHKITVIPGDGIGPEITAQVLRVLKHVNAPFSYEEAAAGEIALNTMGSLLPESTLESIARNKLAIKGPTTTPVGGGHKSINVSLRQKFDLYANVRPVRTLPNVPCVGQDVNLTIVRENTEDLYAGIERMVDDHTAESIKRITYKGSERIARYGYELAQKTQRKKVAIVHKANIMKMSDGLFLKTSLQVGQEFPQIETRDVIVDNACMQLVTKPQQFEVIVTQNLYGDILSDLCAGLVGGLGVVPGANIGRDIAVFEAVHGSAPDIAGQNKANPTALLQSAVMMLEHVGELKLAQDIMAALIKTLGDANARTADLGGHGNTVTFTDAIIQNLGR</sequence>
<evidence type="ECO:0000256" key="1">
    <source>
        <dbReference type="ARBA" id="ARBA00007769"/>
    </source>
</evidence>
<evidence type="ECO:0000259" key="3">
    <source>
        <dbReference type="SMART" id="SM01329"/>
    </source>
</evidence>
<dbReference type="PATRIC" id="fig|1184267.3.peg.1675"/>
<dbReference type="SUPFAM" id="SSF53659">
    <property type="entry name" value="Isocitrate/Isopropylmalate dehydrogenase-like"/>
    <property type="match status" value="1"/>
</dbReference>
<dbReference type="AlphaFoldDB" id="M4VRQ5"/>
<dbReference type="GO" id="GO:0000287">
    <property type="term" value="F:magnesium ion binding"/>
    <property type="evidence" value="ECO:0007669"/>
    <property type="project" value="InterPro"/>
</dbReference>
<dbReference type="PANTHER" id="PTHR11835">
    <property type="entry name" value="DECARBOXYLATING DEHYDROGENASES-ISOCITRATE, ISOPROPYLMALATE, TARTRATE"/>
    <property type="match status" value="1"/>
</dbReference>
<dbReference type="PANTHER" id="PTHR11835:SF34">
    <property type="entry name" value="ISOCITRATE DEHYDROGENASE [NAD] SUBUNIT ALPHA, MITOCHONDRIAL"/>
    <property type="match status" value="1"/>
</dbReference>
<dbReference type="HOGENOM" id="CLU_031953_0_1_7"/>
<dbReference type="STRING" id="1184267.A11Q_1653"/>
<dbReference type="KEGG" id="bex:A11Q_1653"/>
<name>M4VRQ5_9BACT</name>
<organism evidence="4 5">
    <name type="scientific">Pseudobdellovibrio exovorus JSS</name>
    <dbReference type="NCBI Taxonomy" id="1184267"/>
    <lineage>
        <taxon>Bacteria</taxon>
        <taxon>Pseudomonadati</taxon>
        <taxon>Bdellovibrionota</taxon>
        <taxon>Bdellovibrionia</taxon>
        <taxon>Bdellovibrionales</taxon>
        <taxon>Pseudobdellovibrionaceae</taxon>
        <taxon>Pseudobdellovibrio</taxon>
    </lineage>
</organism>
<dbReference type="GO" id="GO:0006102">
    <property type="term" value="P:isocitrate metabolic process"/>
    <property type="evidence" value="ECO:0007669"/>
    <property type="project" value="TreeGrafter"/>
</dbReference>
<feature type="domain" description="Isopropylmalate dehydrogenase-like" evidence="3">
    <location>
        <begin position="9"/>
        <end position="333"/>
    </location>
</feature>
<comment type="similarity">
    <text evidence="1">Belongs to the isocitrate and isopropylmalate dehydrogenases family.</text>
</comment>
<evidence type="ECO:0000256" key="2">
    <source>
        <dbReference type="ARBA" id="ARBA00023002"/>
    </source>
</evidence>
<dbReference type="GO" id="GO:0051287">
    <property type="term" value="F:NAD binding"/>
    <property type="evidence" value="ECO:0007669"/>
    <property type="project" value="InterPro"/>
</dbReference>
<dbReference type="SMART" id="SM01329">
    <property type="entry name" value="Iso_dh"/>
    <property type="match status" value="1"/>
</dbReference>
<dbReference type="Gene3D" id="3.40.718.10">
    <property type="entry name" value="Isopropylmalate Dehydrogenase"/>
    <property type="match status" value="1"/>
</dbReference>
<dbReference type="InterPro" id="IPR024084">
    <property type="entry name" value="IsoPropMal-DH-like_dom"/>
</dbReference>
<evidence type="ECO:0000313" key="5">
    <source>
        <dbReference type="Proteomes" id="UP000012040"/>
    </source>
</evidence>